<organism evidence="5">
    <name type="scientific">Menopon gallinae</name>
    <name type="common">poultry shaft louse</name>
    <dbReference type="NCBI Taxonomy" id="328185"/>
    <lineage>
        <taxon>Eukaryota</taxon>
        <taxon>Metazoa</taxon>
        <taxon>Ecdysozoa</taxon>
        <taxon>Arthropoda</taxon>
        <taxon>Hexapoda</taxon>
        <taxon>Insecta</taxon>
        <taxon>Pterygota</taxon>
        <taxon>Neoptera</taxon>
        <taxon>Paraneoptera</taxon>
        <taxon>Psocodea</taxon>
        <taxon>Troctomorpha</taxon>
        <taxon>Phthiraptera</taxon>
        <taxon>Amblycera</taxon>
        <taxon>Menoponidae</taxon>
        <taxon>Menopon</taxon>
    </lineage>
</organism>
<dbReference type="GO" id="GO:0005737">
    <property type="term" value="C:cytoplasm"/>
    <property type="evidence" value="ECO:0007669"/>
    <property type="project" value="TreeGrafter"/>
</dbReference>
<dbReference type="Gene3D" id="3.30.70.330">
    <property type="match status" value="3"/>
</dbReference>
<evidence type="ECO:0000259" key="4">
    <source>
        <dbReference type="PROSITE" id="PS50102"/>
    </source>
</evidence>
<keyword evidence="1 2" id="KW-0694">RNA-binding</keyword>
<dbReference type="GO" id="GO:0003729">
    <property type="term" value="F:mRNA binding"/>
    <property type="evidence" value="ECO:0007669"/>
    <property type="project" value="TreeGrafter"/>
</dbReference>
<feature type="domain" description="RRM" evidence="4">
    <location>
        <begin position="187"/>
        <end position="264"/>
    </location>
</feature>
<feature type="region of interest" description="Disordered" evidence="3">
    <location>
        <begin position="1"/>
        <end position="43"/>
    </location>
</feature>
<protein>
    <recommendedName>
        <fullName evidence="4">RRM domain-containing protein</fullName>
    </recommendedName>
</protein>
<feature type="domain" description="RRM" evidence="4">
    <location>
        <begin position="50"/>
        <end position="128"/>
    </location>
</feature>
<feature type="compositionally biased region" description="Basic and acidic residues" evidence="3">
    <location>
        <begin position="12"/>
        <end position="43"/>
    </location>
</feature>
<dbReference type="InterPro" id="IPR000504">
    <property type="entry name" value="RRM_dom"/>
</dbReference>
<dbReference type="PANTHER" id="PTHR23003:SF3">
    <property type="entry name" value="FI21236P1-RELATED"/>
    <property type="match status" value="1"/>
</dbReference>
<comment type="caution">
    <text evidence="5">The sequence shown here is derived from an EMBL/GenBank/DDBJ whole genome shotgun (WGS) entry which is preliminary data.</text>
</comment>
<dbReference type="PANTHER" id="PTHR23003">
    <property type="entry name" value="RNA RECOGNITION MOTIF RRM DOMAIN CONTAINING PROTEIN"/>
    <property type="match status" value="1"/>
</dbReference>
<dbReference type="PROSITE" id="PS50102">
    <property type="entry name" value="RRM"/>
    <property type="match status" value="3"/>
</dbReference>
<dbReference type="GO" id="GO:0005634">
    <property type="term" value="C:nucleus"/>
    <property type="evidence" value="ECO:0007669"/>
    <property type="project" value="TreeGrafter"/>
</dbReference>
<evidence type="ECO:0000256" key="1">
    <source>
        <dbReference type="ARBA" id="ARBA00022884"/>
    </source>
</evidence>
<dbReference type="FunFam" id="3.30.70.330:FF:000531">
    <property type="entry name" value="Myelin expression factor 2"/>
    <property type="match status" value="1"/>
</dbReference>
<dbReference type="InterPro" id="IPR050374">
    <property type="entry name" value="RRT5_SRSF_SR"/>
</dbReference>
<reference evidence="5" key="1">
    <citation type="journal article" date="2024" name="Gigascience">
        <title>Chromosome-level genome of the poultry shaft louse Menopon gallinae provides insight into the host-switching and adaptive evolution of parasitic lice.</title>
        <authorList>
            <person name="Xu Y."/>
            <person name="Ma L."/>
            <person name="Liu S."/>
            <person name="Liang Y."/>
            <person name="Liu Q."/>
            <person name="He Z."/>
            <person name="Tian L."/>
            <person name="Duan Y."/>
            <person name="Cai W."/>
            <person name="Li H."/>
            <person name="Song F."/>
        </authorList>
    </citation>
    <scope>NUCLEOTIDE SEQUENCE</scope>
    <source>
        <strain evidence="5">Cailab_2023a</strain>
    </source>
</reference>
<dbReference type="SUPFAM" id="SSF54928">
    <property type="entry name" value="RNA-binding domain, RBD"/>
    <property type="match status" value="3"/>
</dbReference>
<dbReference type="EMBL" id="JARGDH010000004">
    <property type="protein sequence ID" value="KAL0270655.1"/>
    <property type="molecule type" value="Genomic_DNA"/>
</dbReference>
<name>A0AAW2HMG8_9NEOP</name>
<dbReference type="Pfam" id="PF00076">
    <property type="entry name" value="RRM_1"/>
    <property type="match status" value="3"/>
</dbReference>
<evidence type="ECO:0000256" key="2">
    <source>
        <dbReference type="PROSITE-ProRule" id="PRU00176"/>
    </source>
</evidence>
<dbReference type="SMART" id="SM00360">
    <property type="entry name" value="RRM"/>
    <property type="match status" value="3"/>
</dbReference>
<dbReference type="InterPro" id="IPR035979">
    <property type="entry name" value="RBD_domain_sf"/>
</dbReference>
<dbReference type="AlphaFoldDB" id="A0AAW2HMG8"/>
<feature type="domain" description="RRM" evidence="4">
    <location>
        <begin position="454"/>
        <end position="524"/>
    </location>
</feature>
<sequence length="540" mass="58951">MSNENTFARSPVNDRERDRNRRENRGGGGERRSGARDRSPIRSRANKGDCRVFVSNLPYDYRWQDLKDLLRKEVGDVAFVELFSDENDKSKGCGIVEFDSPESVKKCIEKLHRYEIDGRKIIVKEDNGANRDRFGGGPRSGRDRDREDRHWEGGRDLQSGKPFVWGETYGLSPSFLEGLGIAPPLVCRVFVANLDYKVTEKKLREVFKLAGKVRDVELSVDADGKSRGFAVVEYDHPVESVQAISMLHNQPLYDRRLTVRMDRVDPFDGNSRLPEGLHNIGMGLGANGAPLRDVAKNLPSLANVGNNLGSLQAQNNFNNLTAAAALSAAAAVPPLAGLQQQAAALQAAAALNTGNNSLLGPTGNLDLLARTTNDLTARDLALSNLANLGGNLVGQPNLNSSLGGGNGGGSLNNAGSGRDGFNERDLRSLSGNSNFGSTTARNNNIGGSGPKAYDTVVVDNLPHNFTWQNLKDKFREVGNIKYTEVRGKLGLIRFASEWEALRAVNLMDNARIDGQPIDVRLFKARYDDINEKPFAPGLPL</sequence>
<accession>A0AAW2HMG8</accession>
<feature type="region of interest" description="Disordered" evidence="3">
    <location>
        <begin position="399"/>
        <end position="448"/>
    </location>
</feature>
<evidence type="ECO:0000313" key="5">
    <source>
        <dbReference type="EMBL" id="KAL0270655.1"/>
    </source>
</evidence>
<proteinExistence type="predicted"/>
<feature type="region of interest" description="Disordered" evidence="3">
    <location>
        <begin position="129"/>
        <end position="155"/>
    </location>
</feature>
<evidence type="ECO:0000256" key="3">
    <source>
        <dbReference type="SAM" id="MobiDB-lite"/>
    </source>
</evidence>
<dbReference type="InterPro" id="IPR012677">
    <property type="entry name" value="Nucleotide-bd_a/b_plait_sf"/>
</dbReference>
<feature type="compositionally biased region" description="Polar residues" evidence="3">
    <location>
        <begin position="429"/>
        <end position="445"/>
    </location>
</feature>
<gene>
    <name evidence="5" type="ORF">PYX00_007994</name>
</gene>